<evidence type="ECO:0000256" key="2">
    <source>
        <dbReference type="ARBA" id="ARBA00010961"/>
    </source>
</evidence>
<keyword evidence="5 6" id="KW-0233">DNA recombination</keyword>
<comment type="similarity">
    <text evidence="2 6">Belongs to the transposase mutator family.</text>
</comment>
<accession>A0A1I5GKX8</accession>
<evidence type="ECO:0000256" key="1">
    <source>
        <dbReference type="ARBA" id="ARBA00002190"/>
    </source>
</evidence>
<dbReference type="AlphaFoldDB" id="A0A1I5GKX8"/>
<dbReference type="GO" id="GO:0006313">
    <property type="term" value="P:DNA transposition"/>
    <property type="evidence" value="ECO:0007669"/>
    <property type="project" value="UniProtKB-UniRule"/>
</dbReference>
<evidence type="ECO:0000256" key="4">
    <source>
        <dbReference type="ARBA" id="ARBA00023125"/>
    </source>
</evidence>
<evidence type="ECO:0000256" key="6">
    <source>
        <dbReference type="RuleBase" id="RU365089"/>
    </source>
</evidence>
<comment type="function">
    <text evidence="1 6">Required for the transposition of the insertion element.</text>
</comment>
<dbReference type="GO" id="GO:0003677">
    <property type="term" value="F:DNA binding"/>
    <property type="evidence" value="ECO:0007669"/>
    <property type="project" value="UniProtKB-UniRule"/>
</dbReference>
<feature type="non-terminal residue" evidence="7">
    <location>
        <position position="1"/>
    </location>
</feature>
<name>A0A1I5GKX8_9RHOB</name>
<reference evidence="8" key="1">
    <citation type="submission" date="2016-10" db="EMBL/GenBank/DDBJ databases">
        <authorList>
            <person name="Varghese N."/>
            <person name="Submissions S."/>
        </authorList>
    </citation>
    <scope>NUCLEOTIDE SEQUENCE [LARGE SCALE GENOMIC DNA]</scope>
    <source>
        <strain evidence="8">DSM 28463</strain>
    </source>
</reference>
<dbReference type="PROSITE" id="PS01007">
    <property type="entry name" value="TRANSPOSASE_MUTATOR"/>
    <property type="match status" value="1"/>
</dbReference>
<keyword evidence="3 6" id="KW-0815">Transposition</keyword>
<evidence type="ECO:0000256" key="3">
    <source>
        <dbReference type="ARBA" id="ARBA00022578"/>
    </source>
</evidence>
<dbReference type="EMBL" id="FOVP01000032">
    <property type="protein sequence ID" value="SFO36648.1"/>
    <property type="molecule type" value="Genomic_DNA"/>
</dbReference>
<evidence type="ECO:0000313" key="7">
    <source>
        <dbReference type="EMBL" id="SFO36648.1"/>
    </source>
</evidence>
<protein>
    <recommendedName>
        <fullName evidence="6">Mutator family transposase</fullName>
    </recommendedName>
</protein>
<keyword evidence="4 6" id="KW-0238">DNA-binding</keyword>
<evidence type="ECO:0000256" key="5">
    <source>
        <dbReference type="ARBA" id="ARBA00023172"/>
    </source>
</evidence>
<keyword evidence="6" id="KW-0814">Transposable element</keyword>
<dbReference type="PANTHER" id="PTHR33217">
    <property type="entry name" value="TRANSPOSASE FOR INSERTION SEQUENCE ELEMENT IS1081"/>
    <property type="match status" value="1"/>
</dbReference>
<keyword evidence="8" id="KW-1185">Reference proteome</keyword>
<dbReference type="Pfam" id="PF00872">
    <property type="entry name" value="Transposase_mut"/>
    <property type="match status" value="1"/>
</dbReference>
<sequence length="132" mass="14531">GLRESAQSWHELLSDIKGRGLSVPPEIAVGDGAMGFWNALDRAFPATKHQRCWVHKVKNVLNCFPKQMAPAVKSDLDDIQHAGTRKDAEAALTVFSEKYGVKYPKGVVCLTKDKAIVYFTNPAEYGINNPTS</sequence>
<gene>
    <name evidence="7" type="ORF">SAMN04487859_13228</name>
</gene>
<proteinExistence type="inferred from homology"/>
<dbReference type="GO" id="GO:0004803">
    <property type="term" value="F:transposase activity"/>
    <property type="evidence" value="ECO:0007669"/>
    <property type="project" value="UniProtKB-UniRule"/>
</dbReference>
<evidence type="ECO:0000313" key="8">
    <source>
        <dbReference type="Proteomes" id="UP000198599"/>
    </source>
</evidence>
<dbReference type="PANTHER" id="PTHR33217:SF9">
    <property type="entry name" value="MUTATOR FAMILY TRANSPOSASE"/>
    <property type="match status" value="1"/>
</dbReference>
<dbReference type="Proteomes" id="UP000198599">
    <property type="component" value="Unassembled WGS sequence"/>
</dbReference>
<dbReference type="STRING" id="1005928.SAMN04487859_13228"/>
<organism evidence="7 8">
    <name type="scientific">Roseovarius lutimaris</name>
    <dbReference type="NCBI Taxonomy" id="1005928"/>
    <lineage>
        <taxon>Bacteria</taxon>
        <taxon>Pseudomonadati</taxon>
        <taxon>Pseudomonadota</taxon>
        <taxon>Alphaproteobacteria</taxon>
        <taxon>Rhodobacterales</taxon>
        <taxon>Roseobacteraceae</taxon>
        <taxon>Roseovarius</taxon>
    </lineage>
</organism>
<dbReference type="InterPro" id="IPR001207">
    <property type="entry name" value="Transposase_mutator"/>
</dbReference>